<comment type="catalytic activity">
    <reaction evidence="5">
        <text>N(tele)-phospho-L-histidyl/O-phospho-L-threonyl-[pyruvate, phosphate dikinase] + phosphate + H(+) = N(tele)-phospho-L-histidyl/L-threonyl-[pyruvate, phosphate dikinase] + diphosphate</text>
        <dbReference type="Rhea" id="RHEA:43696"/>
        <dbReference type="Rhea" id="RHEA-COMP:10650"/>
        <dbReference type="Rhea" id="RHEA-COMP:10651"/>
        <dbReference type="ChEBI" id="CHEBI:15378"/>
        <dbReference type="ChEBI" id="CHEBI:30013"/>
        <dbReference type="ChEBI" id="CHEBI:33019"/>
        <dbReference type="ChEBI" id="CHEBI:43474"/>
        <dbReference type="ChEBI" id="CHEBI:61977"/>
        <dbReference type="ChEBI" id="CHEBI:83586"/>
        <dbReference type="EC" id="2.7.4.27"/>
    </reaction>
</comment>
<gene>
    <name evidence="6" type="ORF">C0187_06935</name>
</gene>
<keyword evidence="3 5" id="KW-0547">Nucleotide-binding</keyword>
<dbReference type="HAMAP" id="MF_00921">
    <property type="entry name" value="PDRP"/>
    <property type="match status" value="1"/>
</dbReference>
<comment type="similarity">
    <text evidence="5">Belongs to the pyruvate, phosphate/water dikinase regulatory protein family. PDRP subfamily.</text>
</comment>
<dbReference type="AlphaFoldDB" id="A0A2J6WGP3"/>
<evidence type="ECO:0000313" key="7">
    <source>
        <dbReference type="Proteomes" id="UP000242881"/>
    </source>
</evidence>
<dbReference type="EMBL" id="PNIN01000071">
    <property type="protein sequence ID" value="PMP69518.1"/>
    <property type="molecule type" value="Genomic_DNA"/>
</dbReference>
<comment type="caution">
    <text evidence="6">The sequence shown here is derived from an EMBL/GenBank/DDBJ whole genome shotgun (WGS) entry which is preliminary data.</text>
</comment>
<dbReference type="Gene3D" id="3.40.50.300">
    <property type="entry name" value="P-loop containing nucleotide triphosphate hydrolases"/>
    <property type="match status" value="1"/>
</dbReference>
<dbReference type="GO" id="GO:0043531">
    <property type="term" value="F:ADP binding"/>
    <property type="evidence" value="ECO:0007669"/>
    <property type="project" value="UniProtKB-UniRule"/>
</dbReference>
<dbReference type="SUPFAM" id="SSF52540">
    <property type="entry name" value="P-loop containing nucleoside triphosphate hydrolases"/>
    <property type="match status" value="1"/>
</dbReference>
<keyword evidence="1 5" id="KW-0723">Serine/threonine-protein kinase</keyword>
<comment type="catalytic activity">
    <reaction evidence="5">
        <text>N(tele)-phospho-L-histidyl/L-threonyl-[pyruvate, phosphate dikinase] + ADP = N(tele)-phospho-L-histidyl/O-phospho-L-threonyl-[pyruvate, phosphate dikinase] + AMP + H(+)</text>
        <dbReference type="Rhea" id="RHEA:43692"/>
        <dbReference type="Rhea" id="RHEA-COMP:10650"/>
        <dbReference type="Rhea" id="RHEA-COMP:10651"/>
        <dbReference type="ChEBI" id="CHEBI:15378"/>
        <dbReference type="ChEBI" id="CHEBI:30013"/>
        <dbReference type="ChEBI" id="CHEBI:61977"/>
        <dbReference type="ChEBI" id="CHEBI:83586"/>
        <dbReference type="ChEBI" id="CHEBI:456215"/>
        <dbReference type="ChEBI" id="CHEBI:456216"/>
        <dbReference type="EC" id="2.7.11.32"/>
    </reaction>
</comment>
<reference evidence="6 7" key="1">
    <citation type="submission" date="2018-01" db="EMBL/GenBank/DDBJ databases">
        <title>Metagenomic assembled genomes from two thermal pools in the Uzon Caldera, Kamchatka, Russia.</title>
        <authorList>
            <person name="Wilkins L."/>
            <person name="Ettinger C."/>
        </authorList>
    </citation>
    <scope>NUCLEOTIDE SEQUENCE [LARGE SCALE GENOMIC DNA]</scope>
    <source>
        <strain evidence="6">ZAV-05</strain>
    </source>
</reference>
<evidence type="ECO:0000256" key="2">
    <source>
        <dbReference type="ARBA" id="ARBA00022679"/>
    </source>
</evidence>
<dbReference type="Pfam" id="PF03618">
    <property type="entry name" value="Kinase-PPPase"/>
    <property type="match status" value="1"/>
</dbReference>
<dbReference type="GO" id="GO:0016776">
    <property type="term" value="F:phosphotransferase activity, phosphate group as acceptor"/>
    <property type="evidence" value="ECO:0007669"/>
    <property type="project" value="UniProtKB-UniRule"/>
</dbReference>
<dbReference type="PANTHER" id="PTHR31756">
    <property type="entry name" value="PYRUVATE, PHOSPHATE DIKINASE REGULATORY PROTEIN 1, CHLOROPLASTIC"/>
    <property type="match status" value="1"/>
</dbReference>
<evidence type="ECO:0000256" key="5">
    <source>
        <dbReference type="HAMAP-Rule" id="MF_00921"/>
    </source>
</evidence>
<dbReference type="GO" id="GO:0004674">
    <property type="term" value="F:protein serine/threonine kinase activity"/>
    <property type="evidence" value="ECO:0007669"/>
    <property type="project" value="UniProtKB-UniRule"/>
</dbReference>
<evidence type="ECO:0000256" key="1">
    <source>
        <dbReference type="ARBA" id="ARBA00022527"/>
    </source>
</evidence>
<sequence length="281" mass="32666">MEIHTIGEDNGSDVKKVYILSDGTGQSAINVVRACLIQFDNINAKLIVYSKMDDEEKIKLALSRAKEDKAFVAFTIATKSLRRLIHTICHEDNIMHHDILGPPVEKFKIFLDSEPREFPNLLRRLDSKYFKRIEAIDFAIEHDDGKSMKRIREADIVILGLSRTSKTPTSFYLAQMGYKVVNIPLIYGMKIPEEVYSIDQNKIICLVMDPETLQKIRQERLRHYKTNSDYTNIKKILEEVEFIYELVSKNRKWHLVDTTNKSVEETAREIIVKVYGRELEL</sequence>
<feature type="binding site" evidence="5">
    <location>
        <begin position="160"/>
        <end position="167"/>
    </location>
    <ligand>
        <name>ADP</name>
        <dbReference type="ChEBI" id="CHEBI:456216"/>
    </ligand>
</feature>
<dbReference type="GO" id="GO:0005524">
    <property type="term" value="F:ATP binding"/>
    <property type="evidence" value="ECO:0007669"/>
    <property type="project" value="InterPro"/>
</dbReference>
<evidence type="ECO:0000256" key="3">
    <source>
        <dbReference type="ARBA" id="ARBA00022741"/>
    </source>
</evidence>
<keyword evidence="4 5" id="KW-0418">Kinase</keyword>
<name>A0A2J6WGP3_9BACT</name>
<comment type="function">
    <text evidence="5">Bifunctional serine/threonine kinase and phosphorylase involved in the regulation of the pyruvate, phosphate dikinase (PPDK) by catalyzing its phosphorylation/dephosphorylation.</text>
</comment>
<evidence type="ECO:0000313" key="6">
    <source>
        <dbReference type="EMBL" id="PMP69518.1"/>
    </source>
</evidence>
<accession>A0A2J6WGP3</accession>
<dbReference type="InterPro" id="IPR027417">
    <property type="entry name" value="P-loop_NTPase"/>
</dbReference>
<dbReference type="NCBIfam" id="NF003742">
    <property type="entry name" value="PRK05339.1"/>
    <property type="match status" value="1"/>
</dbReference>
<dbReference type="PANTHER" id="PTHR31756:SF3">
    <property type="entry name" value="PYRUVATE, PHOSPHATE DIKINASE REGULATORY PROTEIN 1, CHLOROPLASTIC"/>
    <property type="match status" value="1"/>
</dbReference>
<organism evidence="6 7">
    <name type="scientific">Calditerrivibrio nitroreducens</name>
    <dbReference type="NCBI Taxonomy" id="477976"/>
    <lineage>
        <taxon>Bacteria</taxon>
        <taxon>Pseudomonadati</taxon>
        <taxon>Deferribacterota</taxon>
        <taxon>Deferribacteres</taxon>
        <taxon>Deferribacterales</taxon>
        <taxon>Calditerrivibrionaceae</taxon>
    </lineage>
</organism>
<dbReference type="EC" id="2.7.4.27" evidence="5"/>
<dbReference type="EC" id="2.7.11.32" evidence="5"/>
<dbReference type="InterPro" id="IPR005177">
    <property type="entry name" value="Kinase-pyrophosphorylase"/>
</dbReference>
<proteinExistence type="inferred from homology"/>
<evidence type="ECO:0000256" key="4">
    <source>
        <dbReference type="ARBA" id="ARBA00022777"/>
    </source>
</evidence>
<keyword evidence="2 5" id="KW-0808">Transferase</keyword>
<dbReference type="Proteomes" id="UP000242881">
    <property type="component" value="Unassembled WGS sequence"/>
</dbReference>
<protein>
    <recommendedName>
        <fullName evidence="5">Putative pyruvate, phosphate dikinase regulatory protein</fullName>
        <shortName evidence="5">PPDK regulatory protein</shortName>
        <ecNumber evidence="5">2.7.11.32</ecNumber>
        <ecNumber evidence="5">2.7.4.27</ecNumber>
    </recommendedName>
</protein>
<dbReference type="InterPro" id="IPR026565">
    <property type="entry name" value="PPDK_reg"/>
</dbReference>